<dbReference type="InterPro" id="IPR029044">
    <property type="entry name" value="Nucleotide-diphossugar_trans"/>
</dbReference>
<dbReference type="CDD" id="cd04186">
    <property type="entry name" value="GT_2_like_c"/>
    <property type="match status" value="1"/>
</dbReference>
<evidence type="ECO:0000313" key="4">
    <source>
        <dbReference type="Proteomes" id="UP000199032"/>
    </source>
</evidence>
<accession>A0A0S4LBB0</accession>
<dbReference type="PANTHER" id="PTHR43179:SF7">
    <property type="entry name" value="RHAMNOSYLTRANSFERASE WBBL"/>
    <property type="match status" value="1"/>
</dbReference>
<dbReference type="Proteomes" id="UP000199032">
    <property type="component" value="Unassembled WGS sequence"/>
</dbReference>
<dbReference type="GO" id="GO:0016740">
    <property type="term" value="F:transferase activity"/>
    <property type="evidence" value="ECO:0007669"/>
    <property type="project" value="UniProtKB-KW"/>
</dbReference>
<evidence type="ECO:0000259" key="2">
    <source>
        <dbReference type="Pfam" id="PF00535"/>
    </source>
</evidence>
<gene>
    <name evidence="3" type="ORF">COMA1_20113</name>
</gene>
<sequence>MLTRLSSGGSFPASPCGASNLKTRSMSNTVSLITVNYNAGDFLGACASSALSQVDEVVVVDNASSDDSLAKLATAFPGDQRLKIIRNRENLGFAAACNIGAEHSISSRLFFLNPDCMLTPDSVKHLMRVLDDNPDVGMVGALLMNPDGSEQVGGRRAIPTPWRSLVRAFGLSRLAARWPRLFLDFHLHKQPLPIQPIEVEAISGACMLVRREAMRDVGSWDEGYFLHCEDLDLCMELRRKGWKIMFVPDARVVHDQGVCSRSRPIFVEWHKHRGMMRFYRKFFQHQYPGPLMWLVALGIWLRFGIIASYHFALSTLRYLGIQRG</sequence>
<keyword evidence="3" id="KW-0808">Transferase</keyword>
<evidence type="ECO:0000313" key="3">
    <source>
        <dbReference type="EMBL" id="CUS35084.1"/>
    </source>
</evidence>
<keyword evidence="1" id="KW-0472">Membrane</keyword>
<proteinExistence type="predicted"/>
<reference evidence="3 4" key="1">
    <citation type="submission" date="2015-10" db="EMBL/GenBank/DDBJ databases">
        <authorList>
            <person name="Gilbert D.G."/>
        </authorList>
    </citation>
    <scope>NUCLEOTIDE SEQUENCE [LARGE SCALE GENOMIC DNA]</scope>
    <source>
        <strain evidence="3">COMA1</strain>
    </source>
</reference>
<dbReference type="Pfam" id="PF00535">
    <property type="entry name" value="Glycos_transf_2"/>
    <property type="match status" value="1"/>
</dbReference>
<organism evidence="3 4">
    <name type="scientific">Candidatus Nitrospira nitrosa</name>
    <dbReference type="NCBI Taxonomy" id="1742972"/>
    <lineage>
        <taxon>Bacteria</taxon>
        <taxon>Pseudomonadati</taxon>
        <taxon>Nitrospirota</taxon>
        <taxon>Nitrospiria</taxon>
        <taxon>Nitrospirales</taxon>
        <taxon>Nitrospiraceae</taxon>
        <taxon>Nitrospira</taxon>
    </lineage>
</organism>
<dbReference type="SUPFAM" id="SSF53448">
    <property type="entry name" value="Nucleotide-diphospho-sugar transferases"/>
    <property type="match status" value="1"/>
</dbReference>
<protein>
    <submittedName>
        <fullName evidence="3">dTDP-Rha:A-D-GlcNAc-diphosphoryl polyprenol, A-3-L-rhamnosyl transferase WbbL</fullName>
    </submittedName>
</protein>
<evidence type="ECO:0000256" key="1">
    <source>
        <dbReference type="SAM" id="Phobius"/>
    </source>
</evidence>
<dbReference type="STRING" id="1742972.COMA1_20113"/>
<feature type="domain" description="Glycosyltransferase 2-like" evidence="2">
    <location>
        <begin position="31"/>
        <end position="217"/>
    </location>
</feature>
<feature type="transmembrane region" description="Helical" evidence="1">
    <location>
        <begin position="291"/>
        <end position="313"/>
    </location>
</feature>
<keyword evidence="1" id="KW-1133">Transmembrane helix</keyword>
<keyword evidence="4" id="KW-1185">Reference proteome</keyword>
<dbReference type="EMBL" id="CZQA01000008">
    <property type="protein sequence ID" value="CUS35084.1"/>
    <property type="molecule type" value="Genomic_DNA"/>
</dbReference>
<name>A0A0S4LBB0_9BACT</name>
<dbReference type="Gene3D" id="3.90.550.10">
    <property type="entry name" value="Spore Coat Polysaccharide Biosynthesis Protein SpsA, Chain A"/>
    <property type="match status" value="1"/>
</dbReference>
<dbReference type="PANTHER" id="PTHR43179">
    <property type="entry name" value="RHAMNOSYLTRANSFERASE WBBL"/>
    <property type="match status" value="1"/>
</dbReference>
<dbReference type="InterPro" id="IPR001173">
    <property type="entry name" value="Glyco_trans_2-like"/>
</dbReference>
<dbReference type="AlphaFoldDB" id="A0A0S4LBB0"/>
<keyword evidence="1" id="KW-0812">Transmembrane</keyword>